<reference evidence="13" key="1">
    <citation type="submission" date="2020-01" db="EMBL/GenBank/DDBJ databases">
        <title>Development of genomics and gene disruption for Polysphondylium violaceum indicates a role for the polyketide synthase stlB in stalk morphogenesis.</title>
        <authorList>
            <person name="Narita B."/>
            <person name="Kawabe Y."/>
            <person name="Kin K."/>
            <person name="Saito T."/>
            <person name="Gibbs R."/>
            <person name="Kuspa A."/>
            <person name="Muzny D."/>
            <person name="Queller D."/>
            <person name="Richards S."/>
            <person name="Strassman J."/>
            <person name="Sucgang R."/>
            <person name="Worley K."/>
            <person name="Schaap P."/>
        </authorList>
    </citation>
    <scope>NUCLEOTIDE SEQUENCE</scope>
    <source>
        <strain evidence="13">QSvi11</strain>
    </source>
</reference>
<dbReference type="SMART" id="SM00825">
    <property type="entry name" value="PKS_KS"/>
    <property type="match status" value="1"/>
</dbReference>
<evidence type="ECO:0000313" key="14">
    <source>
        <dbReference type="Proteomes" id="UP000695562"/>
    </source>
</evidence>
<evidence type="ECO:0000256" key="9">
    <source>
        <dbReference type="SAM" id="MobiDB-lite"/>
    </source>
</evidence>
<dbReference type="PANTHER" id="PTHR45681:SF6">
    <property type="entry name" value="POLYKETIDE SYNTHASE 37"/>
    <property type="match status" value="1"/>
</dbReference>
<evidence type="ECO:0000256" key="6">
    <source>
        <dbReference type="ARBA" id="ARBA00023268"/>
    </source>
</evidence>
<dbReference type="Gene3D" id="3.40.47.10">
    <property type="match status" value="3"/>
</dbReference>
<dbReference type="InterPro" id="IPR020843">
    <property type="entry name" value="ER"/>
</dbReference>
<dbReference type="Gene3D" id="3.40.366.10">
    <property type="entry name" value="Malonyl-Coenzyme A Acyl Carrier Protein, domain 2"/>
    <property type="match status" value="1"/>
</dbReference>
<dbReference type="GO" id="GO:0006633">
    <property type="term" value="P:fatty acid biosynthetic process"/>
    <property type="evidence" value="ECO:0007669"/>
    <property type="project" value="InterPro"/>
</dbReference>
<feature type="region of interest" description="N-terminal hotdog fold" evidence="8">
    <location>
        <begin position="952"/>
        <end position="1074"/>
    </location>
</feature>
<keyword evidence="7" id="KW-0012">Acyltransferase</keyword>
<dbReference type="Gene3D" id="3.10.129.110">
    <property type="entry name" value="Polyketide synthase dehydratase"/>
    <property type="match status" value="1"/>
</dbReference>
<evidence type="ECO:0000256" key="7">
    <source>
        <dbReference type="ARBA" id="ARBA00023315"/>
    </source>
</evidence>
<dbReference type="GO" id="GO:0016491">
    <property type="term" value="F:oxidoreductase activity"/>
    <property type="evidence" value="ECO:0007669"/>
    <property type="project" value="InterPro"/>
</dbReference>
<feature type="domain" description="Ketosynthase family 3 (KS3)" evidence="11">
    <location>
        <begin position="21"/>
        <end position="439"/>
    </location>
</feature>
<dbReference type="InterPro" id="IPR020841">
    <property type="entry name" value="PKS_Beta-ketoAc_synthase_dom"/>
</dbReference>
<dbReference type="Pfam" id="PF00550">
    <property type="entry name" value="PP-binding"/>
    <property type="match status" value="1"/>
</dbReference>
<feature type="region of interest" description="C-terminal hotdog fold" evidence="8">
    <location>
        <begin position="1091"/>
        <end position="1250"/>
    </location>
</feature>
<gene>
    <name evidence="13" type="ORF">CYY_002060</name>
</gene>
<dbReference type="EMBL" id="AJWJ01000054">
    <property type="protein sequence ID" value="KAF2076631.1"/>
    <property type="molecule type" value="Genomic_DNA"/>
</dbReference>
<organism evidence="13 14">
    <name type="scientific">Polysphondylium violaceum</name>
    <dbReference type="NCBI Taxonomy" id="133409"/>
    <lineage>
        <taxon>Eukaryota</taxon>
        <taxon>Amoebozoa</taxon>
        <taxon>Evosea</taxon>
        <taxon>Eumycetozoa</taxon>
        <taxon>Dictyostelia</taxon>
        <taxon>Dictyosteliales</taxon>
        <taxon>Dictyosteliaceae</taxon>
        <taxon>Polysphondylium</taxon>
    </lineage>
</organism>
<keyword evidence="3" id="KW-0597">Phosphoprotein</keyword>
<dbReference type="PROSITE" id="PS52019">
    <property type="entry name" value="PKS_MFAS_DH"/>
    <property type="match status" value="1"/>
</dbReference>
<dbReference type="Gene3D" id="3.40.50.720">
    <property type="entry name" value="NAD(P)-binding Rossmann-like Domain"/>
    <property type="match status" value="3"/>
</dbReference>
<evidence type="ECO:0000313" key="13">
    <source>
        <dbReference type="EMBL" id="KAF2076631.1"/>
    </source>
</evidence>
<evidence type="ECO:0000256" key="8">
    <source>
        <dbReference type="PROSITE-ProRule" id="PRU01363"/>
    </source>
</evidence>
<dbReference type="Pfam" id="PF00107">
    <property type="entry name" value="ADH_zinc_N"/>
    <property type="match status" value="1"/>
</dbReference>
<dbReference type="SUPFAM" id="SSF51735">
    <property type="entry name" value="NAD(P)-binding Rossmann-fold domains"/>
    <property type="match status" value="3"/>
</dbReference>
<dbReference type="Pfam" id="PF00109">
    <property type="entry name" value="ketoacyl-synt"/>
    <property type="match status" value="1"/>
</dbReference>
<sequence>MNLKLKSSNSSVSSSSISNTKEPIAIVGIGCKFPGGVNSYEEFIKVLKNGKDCLTKIPEDRWNADTIARKSFRLNNRIGGFINDIDQFDNTFFGISPKEAQQMDPQQRLLLHITIEALQDANISLDQLKGTNTGVFIGSSSSDYSRNLDACEINQFTTPGSNTSFLSNRISYFLDVNGPSMTINTACSSSLVAIHLGATSIWSGECKYALVGGSNIISSPLQSYDYGKAGLLSTDPQGRCFAFEPRASGYVRAEGCGILVLKKLSQAIKDKDDIYSVILNTGNNSNGKTPSGITSPRSASQESLIKQLLKEVNIDTNKIGYFECHGTGTQMGDLNELMAVGKSIGMSKSEPLVIGSVKANVGHLEGASGICGVIKTIACIREQFYAPQCLFEKYNPKIPFGELNLKVQTELSPWEDEERIAGINSFGVGGSNSNVFLASFKSFNNSANSSANSSPSTLSVSSARSTPPSSPSSPQLSQMFTVPINNDLFTVSVNTNEAQDLRQRVLDILEMLNKDDGSLSFKDLCYTANVRTTHFNNRVAFMTNSLDDLKSKLQLFANDPSSFNPCIISSKKCVSSGKKKLLYVMSGQGQQWIKMGHDLFKVSTVFKNEFTKVSSLFQGISGWSIVEKLFDTNNTETIDDTWLAQPSIFAVQVALSALLKSLNVEPSAIIGHSLGELSAVYLAGILSLEDCIKLLWVRSHLQNKTTGSGKMAVVLASRESTNALIAKHKFVNRICVCGNNSPKGVGIAGDSNAIAQFSDCLAKEGVTCKPIKINAGFHSHLMDPIKEEFYKIFPNIQSKASTIPFYSTTLGKYIDAEDCKTIIGNADYWWNNIRDSVLFKEGMDEIFKNDEFDAILEISAHPIVSYFINQCMKDHAKKPSYPVYPTLNRDANGMDSILGTMMKLYCIGHTFKYEAMYPSKLYTAVKLPNRRWKLESFWSETQQRLVDRLSPPKFVSLEKRIFSVTPSFEIRLSQERFQYLKDHKIQGISIIPFSFMLEAVYAAIAELPVPQSFQVTGFEVKSAITIDSKMSNIIGINFNSDCTTFEIGSMESAIPVQKWIIHAKGSVAYNNHYVRSKDSFSPIHLLNSNNSTLKKYESKQFYSEIEKLHYNYGPAFRALEKIHIIDTTSQVSCFKLPACTDLSGHLSSDFRSIHPSLLDGVFQAAFMPGSEQDKGLWIPQQFESLSINIPSSTSAVTMDINKPMYCYSKINNYNNSNTFTTSIKMFDYNGTLFAEINNLHMRLLSKSNIPPTPTIPSIFKSETINQQIEKTDTTESISQAGVKNLFKYQWINVRSEPISSERFFPNSTTVIFSSYNSKTDPMTQHIIKESIKLGHTDKNMYIVTSDNGSFSDFVPGQGNYFGIKYTQSLSDFDHIMQVIKRNSNGEVRFIILSEFYLCQEPLPCSQSAKFDQANINYLHLTKQIINHQLVGKLYLITKEAQFLGSEHDTKVNLVDYSLVGLTRVFTNEYTDIVCSMIDITSSTTPSTLTNEMHSIQTAYNTKWEVALRAQGRYTYEFVHHDISNSAQVSKSRKDRKYQVEIGNNGVISDLQLIEVKRQSPKANQVEVNVLVSSINFRDILKALGRDYDSIHIPTIGDEFAGIVTEVGSNVSHLKVGDKVFGINMSRAMTTFVTCDSDLVFPIPEGMNYQDACTLPIVFLTSWYSLVVQGRLKKNEKVLIHSAAGGVGLASVQIAKFIGADIYVTVGSQDKHEYLVKEFNLDPNHIFNSRSISFYNDIMHATQGLGVDVVLNSLSGEYIEKSILALAPYGRFVEIGKKDIYGDSKIGLLPFKNNLSYLAVDIAQMTENRRSYLQEMMNEILPLFASSSAQLKPLKTTVFQCNEIVKSLRFMSAGSHIGKILVDWNNIDSNIIKTVDLDVQLDRNATYMITGFGGLAQTVLKEFSTTYNMKNVVVVSKNGINSEDKKQVLESLKENGINVSVQQCDLSNYEQVGQLFTTIKTTLPPLKGIIHTSCQLSDKRLIESDKSLFKTTFESKAKAAWNLHNESIAQKCSLDIFMTIGSVTSVFGNLGQSSYTMSNRFVEGLAHLRHAMGLAASCIHMAPIPEVGMSTQGHSVLFLLKNMGFTPYPSLKQMCSDLFKVFNRQEVVVLGECDIITWINSVPHFVGKSNFLNEKQWSVVVNGAEMSGDMSIDYELEEEEQDDSDSYESDNETTNTSSTNNNGGVLASNMDTAQVKTILKEIISDIMEMKKDNIDDTTSLSDYGLDSLLSSEMANAIHKRLDVFVPSLTLLDRKTNLDNLVKTVQKPITPPISSPPLRPVSQKKVKKVRPSPSSVVTKKSSPPTTTTTIVPTIAISSPISHKNSMVSPAIKSFEPLPSVVVSPAFSYAYSDASTISAPPTPNNSDFIPKTPVSIICAPTTIVTQPPIPKISFNVEEKISSPSSVNTTLPNSEFTSPPSQSTPRSNIDHMANVDNSSDPLKTVFYEIAPIAPPFCRTQNDILQENIKYTGIPEFYSTVFKNCKIKNRYFWKDPKDMDLITLARLSIEEKHQMFRNLVGDSVVKAGRTVIEKSGIDPSLISHIVGVTSTGIIAPSIDVMLIEQLGLPSKCGRTMINFMGCGAAVIAARTAMVYAKARPGTYVLVVAVEASSLNMKIDPDNRGDIVSHCIFSDGCAASLITTQPSSKVVGKMAIVDDISFLMRDSTHVLNMFIGNNGIDLTLKPELSAAILKHINGVLTEFLGSNNMSVKDIEFWAVHPGGRKILEAVHNGLDLSPEDLSESYEVMRRYGNMVGCSAFFVLKRILEKHKILQEEGDNGYKSGIFMAFSPGASIEALLLKQVE</sequence>
<feature type="active site" description="Proton acceptor; for dehydratase activity" evidence="8">
    <location>
        <position position="983"/>
    </location>
</feature>
<dbReference type="Pfam" id="PF00195">
    <property type="entry name" value="Chal_sti_synt_N"/>
    <property type="match status" value="1"/>
</dbReference>
<dbReference type="InterPro" id="IPR036291">
    <property type="entry name" value="NAD(P)-bd_dom_sf"/>
</dbReference>
<feature type="compositionally biased region" description="Polar residues" evidence="9">
    <location>
        <begin position="2399"/>
        <end position="2423"/>
    </location>
</feature>
<evidence type="ECO:0000256" key="5">
    <source>
        <dbReference type="ARBA" id="ARBA00022857"/>
    </source>
</evidence>
<keyword evidence="14" id="KW-1185">Reference proteome</keyword>
<keyword evidence="2" id="KW-0596">Phosphopantetheine</keyword>
<dbReference type="CDD" id="cd00833">
    <property type="entry name" value="PKS"/>
    <property type="match status" value="1"/>
</dbReference>
<dbReference type="InterPro" id="IPR013149">
    <property type="entry name" value="ADH-like_C"/>
</dbReference>
<evidence type="ECO:0000256" key="2">
    <source>
        <dbReference type="ARBA" id="ARBA00022450"/>
    </source>
</evidence>
<dbReference type="Gene3D" id="3.90.180.10">
    <property type="entry name" value="Medium-chain alcohol dehydrogenases, catalytic domain"/>
    <property type="match status" value="1"/>
</dbReference>
<dbReference type="CDD" id="cd05195">
    <property type="entry name" value="enoyl_red"/>
    <property type="match status" value="1"/>
</dbReference>
<dbReference type="Pfam" id="PF21089">
    <property type="entry name" value="PKS_DH_N"/>
    <property type="match status" value="1"/>
</dbReference>
<dbReference type="Proteomes" id="UP000695562">
    <property type="component" value="Unassembled WGS sequence"/>
</dbReference>
<dbReference type="InterPro" id="IPR049900">
    <property type="entry name" value="PKS_mFAS_DH"/>
</dbReference>
<dbReference type="PROSITE" id="PS01162">
    <property type="entry name" value="QOR_ZETA_CRYSTAL"/>
    <property type="match status" value="1"/>
</dbReference>
<dbReference type="Pfam" id="PF00698">
    <property type="entry name" value="Acyl_transf_1"/>
    <property type="match status" value="1"/>
</dbReference>
<dbReference type="InterPro" id="IPR050444">
    <property type="entry name" value="Polyketide_Synthase"/>
</dbReference>
<evidence type="ECO:0000256" key="4">
    <source>
        <dbReference type="ARBA" id="ARBA00022679"/>
    </source>
</evidence>
<feature type="region of interest" description="Disordered" evidence="9">
    <location>
        <begin position="2399"/>
        <end position="2425"/>
    </location>
</feature>
<dbReference type="PROSITE" id="PS00606">
    <property type="entry name" value="KS3_1"/>
    <property type="match status" value="1"/>
</dbReference>
<dbReference type="InterPro" id="IPR049551">
    <property type="entry name" value="PKS_DH_C"/>
</dbReference>
<feature type="domain" description="PKS/mFAS DH" evidence="12">
    <location>
        <begin position="952"/>
        <end position="1250"/>
    </location>
</feature>
<dbReference type="InterPro" id="IPR001227">
    <property type="entry name" value="Ac_transferase_dom_sf"/>
</dbReference>
<dbReference type="Pfam" id="PF02801">
    <property type="entry name" value="Ketoacyl-synt_C"/>
    <property type="match status" value="1"/>
</dbReference>
<feature type="region of interest" description="Disordered" evidence="9">
    <location>
        <begin position="450"/>
        <end position="477"/>
    </location>
</feature>
<dbReference type="PROSITE" id="PS52004">
    <property type="entry name" value="KS3_2"/>
    <property type="match status" value="1"/>
</dbReference>
<feature type="region of interest" description="Disordered" evidence="9">
    <location>
        <begin position="2156"/>
        <end position="2186"/>
    </location>
</feature>
<dbReference type="InterPro" id="IPR016035">
    <property type="entry name" value="Acyl_Trfase/lysoPLipase"/>
</dbReference>
<evidence type="ECO:0000259" key="10">
    <source>
        <dbReference type="PROSITE" id="PS50075"/>
    </source>
</evidence>
<evidence type="ECO:0000256" key="1">
    <source>
        <dbReference type="ARBA" id="ARBA00001957"/>
    </source>
</evidence>
<keyword evidence="5" id="KW-0521">NADP</keyword>
<protein>
    <recommendedName>
        <fullName evidence="15">Polyketide synthase</fullName>
    </recommendedName>
</protein>
<dbReference type="InterPro" id="IPR036736">
    <property type="entry name" value="ACP-like_sf"/>
</dbReference>
<dbReference type="SUPFAM" id="SSF47336">
    <property type="entry name" value="ACP-like"/>
    <property type="match status" value="1"/>
</dbReference>
<dbReference type="GO" id="GO:0008270">
    <property type="term" value="F:zinc ion binding"/>
    <property type="evidence" value="ECO:0007669"/>
    <property type="project" value="InterPro"/>
</dbReference>
<dbReference type="InterPro" id="IPR049552">
    <property type="entry name" value="PKS_DH_N"/>
</dbReference>
<dbReference type="Pfam" id="PF16197">
    <property type="entry name" value="KAsynt_C_assoc"/>
    <property type="match status" value="1"/>
</dbReference>
<dbReference type="PANTHER" id="PTHR45681">
    <property type="entry name" value="POLYKETIDE SYNTHASE 44-RELATED"/>
    <property type="match status" value="1"/>
</dbReference>
<dbReference type="Pfam" id="PF14765">
    <property type="entry name" value="PS-DH"/>
    <property type="match status" value="1"/>
</dbReference>
<evidence type="ECO:0000256" key="3">
    <source>
        <dbReference type="ARBA" id="ARBA00022553"/>
    </source>
</evidence>
<dbReference type="Pfam" id="PF02797">
    <property type="entry name" value="Chal_sti_synt_C"/>
    <property type="match status" value="1"/>
</dbReference>
<name>A0A8J4Q8C9_9MYCE</name>
<dbReference type="Pfam" id="PF22621">
    <property type="entry name" value="CurL-like_PKS_C"/>
    <property type="match status" value="1"/>
</dbReference>
<dbReference type="InterPro" id="IPR016039">
    <property type="entry name" value="Thiolase-like"/>
</dbReference>
<dbReference type="InterPro" id="IPR014043">
    <property type="entry name" value="Acyl_transferase_dom"/>
</dbReference>
<dbReference type="InterPro" id="IPR014031">
    <property type="entry name" value="Ketoacyl_synth_C"/>
</dbReference>
<dbReference type="InterPro" id="IPR016036">
    <property type="entry name" value="Malonyl_transacylase_ACP-bd"/>
</dbReference>
<dbReference type="SMART" id="SM00822">
    <property type="entry name" value="PKS_KR"/>
    <property type="match status" value="1"/>
</dbReference>
<dbReference type="InterPro" id="IPR009081">
    <property type="entry name" value="PP-bd_ACP"/>
</dbReference>
<feature type="active site" description="Proton donor; for dehydratase activity" evidence="8">
    <location>
        <position position="1159"/>
    </location>
</feature>
<dbReference type="SUPFAM" id="SSF55048">
    <property type="entry name" value="Probable ACP-binding domain of malonyl-CoA ACP transacylase"/>
    <property type="match status" value="1"/>
</dbReference>
<dbReference type="InterPro" id="IPR002364">
    <property type="entry name" value="Quin_OxRdtase/zeta-crystal_CS"/>
</dbReference>
<evidence type="ECO:0000259" key="11">
    <source>
        <dbReference type="PROSITE" id="PS52004"/>
    </source>
</evidence>
<dbReference type="InterPro" id="IPR013154">
    <property type="entry name" value="ADH-like_N"/>
</dbReference>
<dbReference type="InterPro" id="IPR013968">
    <property type="entry name" value="PKS_KR"/>
</dbReference>
<dbReference type="PROSITE" id="PS50075">
    <property type="entry name" value="CARRIER"/>
    <property type="match status" value="1"/>
</dbReference>
<dbReference type="OrthoDB" id="329835at2759"/>
<dbReference type="Pfam" id="PF08659">
    <property type="entry name" value="KR"/>
    <property type="match status" value="1"/>
</dbReference>
<dbReference type="Gene3D" id="1.10.1200.10">
    <property type="entry name" value="ACP-like"/>
    <property type="match status" value="1"/>
</dbReference>
<comment type="caution">
    <text evidence="13">The sequence shown here is derived from an EMBL/GenBank/DDBJ whole genome shotgun (WGS) entry which is preliminary data.</text>
</comment>
<dbReference type="InterPro" id="IPR057326">
    <property type="entry name" value="KR_dom"/>
</dbReference>
<feature type="compositionally biased region" description="Acidic residues" evidence="9">
    <location>
        <begin position="2156"/>
        <end position="2170"/>
    </location>
</feature>
<dbReference type="SUPFAM" id="SSF53901">
    <property type="entry name" value="Thiolase-like"/>
    <property type="match status" value="2"/>
</dbReference>
<dbReference type="SMART" id="SM00827">
    <property type="entry name" value="PKS_AT"/>
    <property type="match status" value="1"/>
</dbReference>
<feature type="compositionally biased region" description="Low complexity" evidence="9">
    <location>
        <begin position="2289"/>
        <end position="2307"/>
    </location>
</feature>
<dbReference type="InterPro" id="IPR032821">
    <property type="entry name" value="PKS_assoc"/>
</dbReference>
<evidence type="ECO:0000259" key="12">
    <source>
        <dbReference type="PROSITE" id="PS52019"/>
    </source>
</evidence>
<accession>A0A8J4Q8C9</accession>
<dbReference type="SMART" id="SM00829">
    <property type="entry name" value="PKS_ER"/>
    <property type="match status" value="1"/>
</dbReference>
<dbReference type="FunFam" id="3.40.50.720:FF:000209">
    <property type="entry name" value="Polyketide synthase Pks12"/>
    <property type="match status" value="1"/>
</dbReference>
<feature type="domain" description="Carrier" evidence="10">
    <location>
        <begin position="2189"/>
        <end position="2267"/>
    </location>
</feature>
<dbReference type="SUPFAM" id="SSF52151">
    <property type="entry name" value="FabD/lysophospholipase-like"/>
    <property type="match status" value="1"/>
</dbReference>
<dbReference type="InterPro" id="IPR018201">
    <property type="entry name" value="Ketoacyl_synth_AS"/>
</dbReference>
<keyword evidence="6" id="KW-0511">Multifunctional enzyme</keyword>
<proteinExistence type="predicted"/>
<dbReference type="GO" id="GO:0004315">
    <property type="term" value="F:3-oxoacyl-[acyl-carrier-protein] synthase activity"/>
    <property type="evidence" value="ECO:0007669"/>
    <property type="project" value="InterPro"/>
</dbReference>
<evidence type="ECO:0008006" key="15">
    <source>
        <dbReference type="Google" id="ProtNLM"/>
    </source>
</evidence>
<feature type="compositionally biased region" description="Low complexity" evidence="9">
    <location>
        <begin position="2171"/>
        <end position="2181"/>
    </location>
</feature>
<keyword evidence="4" id="KW-0808">Transferase</keyword>
<feature type="region of interest" description="Disordered" evidence="9">
    <location>
        <begin position="2269"/>
        <end position="2307"/>
    </location>
</feature>
<dbReference type="SUPFAM" id="SSF50129">
    <property type="entry name" value="GroES-like"/>
    <property type="match status" value="1"/>
</dbReference>
<dbReference type="InterPro" id="IPR001099">
    <property type="entry name" value="Chalcone/stilbene_synt_N"/>
</dbReference>
<dbReference type="Gene3D" id="3.30.70.3290">
    <property type="match status" value="1"/>
</dbReference>
<dbReference type="Pfam" id="PF08240">
    <property type="entry name" value="ADH_N"/>
    <property type="match status" value="1"/>
</dbReference>
<comment type="cofactor">
    <cofactor evidence="1">
        <name>pantetheine 4'-phosphate</name>
        <dbReference type="ChEBI" id="CHEBI:47942"/>
    </cofactor>
</comment>
<dbReference type="InterPro" id="IPR012328">
    <property type="entry name" value="Chalcone/stilbene_synt_C"/>
</dbReference>
<dbReference type="InterPro" id="IPR014030">
    <property type="entry name" value="Ketoacyl_synth_N"/>
</dbReference>
<dbReference type="InterPro" id="IPR011032">
    <property type="entry name" value="GroES-like_sf"/>
</dbReference>
<dbReference type="InterPro" id="IPR042104">
    <property type="entry name" value="PKS_dehydratase_sf"/>
</dbReference>
<dbReference type="CDD" id="cd00831">
    <property type="entry name" value="CHS_like"/>
    <property type="match status" value="1"/>
</dbReference>